<protein>
    <submittedName>
        <fullName evidence="1 2">Uncharacterized protein</fullName>
    </submittedName>
</protein>
<keyword evidence="3" id="KW-1185">Reference proteome</keyword>
<dbReference type="InParanoid" id="A0A2K2D0U3"/>
<gene>
    <name evidence="1" type="ORF">BRADI_3g33496v3</name>
</gene>
<dbReference type="Gramene" id="PNT67901">
    <property type="protein sequence ID" value="PNT67901"/>
    <property type="gene ID" value="BRADI_3g33496v3"/>
</dbReference>
<accession>A0A2K2D0U3</accession>
<sequence>PTVSIRIPDLCRQWLSGARTVQPLLPPLLPWAVLPNGTFLSLPDGAVHRLHAAMPEDGDVAHRISTGGGKGLLFLVHHDGRCSLMHLLSRDMTPQWIYPESLMSSWPRRSLHDNICKAIVSDDNIRGIAARPRFDVFEAADLSSDGHGRWVKVDTLMRRALFISESCSESLPAGGGGGAREYCIYFMTENDVGEEIMFGVHDMREGTTVAPLKTFPVTLRNRRQWPPAWLFRVET</sequence>
<dbReference type="PANTHER" id="PTHR33110:SF78">
    <property type="entry name" value="OS06G0148900 PROTEIN"/>
    <property type="match status" value="1"/>
</dbReference>
<name>A0A2K2D0U3_BRADI</name>
<evidence type="ECO:0000313" key="1">
    <source>
        <dbReference type="EMBL" id="PNT67901.1"/>
    </source>
</evidence>
<dbReference type="Proteomes" id="UP000008810">
    <property type="component" value="Chromosome 3"/>
</dbReference>
<dbReference type="AlphaFoldDB" id="A0A2K2D0U3"/>
<organism evidence="1">
    <name type="scientific">Brachypodium distachyon</name>
    <name type="common">Purple false brome</name>
    <name type="synonym">Trachynia distachya</name>
    <dbReference type="NCBI Taxonomy" id="15368"/>
    <lineage>
        <taxon>Eukaryota</taxon>
        <taxon>Viridiplantae</taxon>
        <taxon>Streptophyta</taxon>
        <taxon>Embryophyta</taxon>
        <taxon>Tracheophyta</taxon>
        <taxon>Spermatophyta</taxon>
        <taxon>Magnoliopsida</taxon>
        <taxon>Liliopsida</taxon>
        <taxon>Poales</taxon>
        <taxon>Poaceae</taxon>
        <taxon>BOP clade</taxon>
        <taxon>Pooideae</taxon>
        <taxon>Stipodae</taxon>
        <taxon>Brachypodieae</taxon>
        <taxon>Brachypodium</taxon>
    </lineage>
</organism>
<dbReference type="PANTHER" id="PTHR33110">
    <property type="entry name" value="F-BOX/KELCH-REPEAT PROTEIN-RELATED"/>
    <property type="match status" value="1"/>
</dbReference>
<evidence type="ECO:0000313" key="2">
    <source>
        <dbReference type="EnsemblPlants" id="PNT67901"/>
    </source>
</evidence>
<reference evidence="1" key="2">
    <citation type="submission" date="2017-06" db="EMBL/GenBank/DDBJ databases">
        <title>WGS assembly of Brachypodium distachyon.</title>
        <authorList>
            <consortium name="The International Brachypodium Initiative"/>
            <person name="Lucas S."/>
            <person name="Harmon-Smith M."/>
            <person name="Lail K."/>
            <person name="Tice H."/>
            <person name="Grimwood J."/>
            <person name="Bruce D."/>
            <person name="Barry K."/>
            <person name="Shu S."/>
            <person name="Lindquist E."/>
            <person name="Wang M."/>
            <person name="Pitluck S."/>
            <person name="Vogel J.P."/>
            <person name="Garvin D.F."/>
            <person name="Mockler T.C."/>
            <person name="Schmutz J."/>
            <person name="Rokhsar D."/>
            <person name="Bevan M.W."/>
        </authorList>
    </citation>
    <scope>NUCLEOTIDE SEQUENCE</scope>
    <source>
        <strain evidence="1">Bd21</strain>
    </source>
</reference>
<dbReference type="OrthoDB" id="599103at2759"/>
<dbReference type="EnsemblPlants" id="PNT67901">
    <property type="protein sequence ID" value="PNT67901"/>
    <property type="gene ID" value="BRADI_3g33496v3"/>
</dbReference>
<feature type="non-terminal residue" evidence="1">
    <location>
        <position position="1"/>
    </location>
</feature>
<reference evidence="1 2" key="1">
    <citation type="journal article" date="2010" name="Nature">
        <title>Genome sequencing and analysis of the model grass Brachypodium distachyon.</title>
        <authorList>
            <consortium name="International Brachypodium Initiative"/>
        </authorList>
    </citation>
    <scope>NUCLEOTIDE SEQUENCE [LARGE SCALE GENOMIC DNA]</scope>
    <source>
        <strain evidence="1 2">Bd21</strain>
    </source>
</reference>
<reference evidence="2" key="3">
    <citation type="submission" date="2018-08" db="UniProtKB">
        <authorList>
            <consortium name="EnsemblPlants"/>
        </authorList>
    </citation>
    <scope>IDENTIFICATION</scope>
    <source>
        <strain evidence="2">cv. Bd21</strain>
    </source>
</reference>
<evidence type="ECO:0000313" key="3">
    <source>
        <dbReference type="Proteomes" id="UP000008810"/>
    </source>
</evidence>
<dbReference type="EMBL" id="CM000882">
    <property type="protein sequence ID" value="PNT67901.1"/>
    <property type="molecule type" value="Genomic_DNA"/>
</dbReference>
<proteinExistence type="predicted"/>